<name>A0A0L9UST2_PHAAN</name>
<evidence type="ECO:0000313" key="2">
    <source>
        <dbReference type="Proteomes" id="UP000053144"/>
    </source>
</evidence>
<accession>A0A0L9UST2</accession>
<evidence type="ECO:0000313" key="1">
    <source>
        <dbReference type="EMBL" id="KOM45632.1"/>
    </source>
</evidence>
<dbReference type="EMBL" id="CM003376">
    <property type="protein sequence ID" value="KOM45632.1"/>
    <property type="molecule type" value="Genomic_DNA"/>
</dbReference>
<reference evidence="2" key="1">
    <citation type="journal article" date="2015" name="Proc. Natl. Acad. Sci. U.S.A.">
        <title>Genome sequencing of adzuki bean (Vigna angularis) provides insight into high starch and low fat accumulation and domestication.</title>
        <authorList>
            <person name="Yang K."/>
            <person name="Tian Z."/>
            <person name="Chen C."/>
            <person name="Luo L."/>
            <person name="Zhao B."/>
            <person name="Wang Z."/>
            <person name="Yu L."/>
            <person name="Li Y."/>
            <person name="Sun Y."/>
            <person name="Li W."/>
            <person name="Chen Y."/>
            <person name="Li Y."/>
            <person name="Zhang Y."/>
            <person name="Ai D."/>
            <person name="Zhao J."/>
            <person name="Shang C."/>
            <person name="Ma Y."/>
            <person name="Wu B."/>
            <person name="Wang M."/>
            <person name="Gao L."/>
            <person name="Sun D."/>
            <person name="Zhang P."/>
            <person name="Guo F."/>
            <person name="Wang W."/>
            <person name="Li Y."/>
            <person name="Wang J."/>
            <person name="Varshney R.K."/>
            <person name="Wang J."/>
            <person name="Ling H.Q."/>
            <person name="Wan P."/>
        </authorList>
    </citation>
    <scope>NUCLEOTIDE SEQUENCE</scope>
    <source>
        <strain evidence="2">cv. Jingnong 6</strain>
    </source>
</reference>
<gene>
    <name evidence="1" type="ORF">LR48_Vigan06g093800</name>
</gene>
<sequence length="172" mass="19528">MDIQSLGRKTVRAEECGRFFRNHFCLPHVQPVVGSSADTCPPLTDFRMFHFDTWQLCVRVCRAPFFLFNMKSAARRGRGVCWTSFFSQPLHLLDLLMGHLRMNPSPSLFCNLPFSSPITFQNRRNVPCTVSSILDRTTSNSVTEGDASLEETLEEGLLAEENLVEIQVKAEQ</sequence>
<protein>
    <submittedName>
        <fullName evidence="1">Uncharacterized protein</fullName>
    </submittedName>
</protein>
<proteinExistence type="predicted"/>
<dbReference type="AlphaFoldDB" id="A0A0L9UST2"/>
<organism evidence="1 2">
    <name type="scientific">Phaseolus angularis</name>
    <name type="common">Azuki bean</name>
    <name type="synonym">Vigna angularis</name>
    <dbReference type="NCBI Taxonomy" id="3914"/>
    <lineage>
        <taxon>Eukaryota</taxon>
        <taxon>Viridiplantae</taxon>
        <taxon>Streptophyta</taxon>
        <taxon>Embryophyta</taxon>
        <taxon>Tracheophyta</taxon>
        <taxon>Spermatophyta</taxon>
        <taxon>Magnoliopsida</taxon>
        <taxon>eudicotyledons</taxon>
        <taxon>Gunneridae</taxon>
        <taxon>Pentapetalae</taxon>
        <taxon>rosids</taxon>
        <taxon>fabids</taxon>
        <taxon>Fabales</taxon>
        <taxon>Fabaceae</taxon>
        <taxon>Papilionoideae</taxon>
        <taxon>50 kb inversion clade</taxon>
        <taxon>NPAAA clade</taxon>
        <taxon>indigoferoid/millettioid clade</taxon>
        <taxon>Phaseoleae</taxon>
        <taxon>Vigna</taxon>
    </lineage>
</organism>
<dbReference type="Proteomes" id="UP000053144">
    <property type="component" value="Chromosome 6"/>
</dbReference>
<dbReference type="Gramene" id="KOM45632">
    <property type="protein sequence ID" value="KOM45632"/>
    <property type="gene ID" value="LR48_Vigan06g093800"/>
</dbReference>